<accession>A0A2M7YEG8</accession>
<dbReference type="Pfam" id="PF00077">
    <property type="entry name" value="RVP"/>
    <property type="match status" value="1"/>
</dbReference>
<dbReference type="Gene3D" id="2.40.70.10">
    <property type="entry name" value="Acid Proteases"/>
    <property type="match status" value="1"/>
</dbReference>
<dbReference type="AlphaFoldDB" id="A0A2M7YEG8"/>
<gene>
    <name evidence="3" type="ORF">CO162_06650</name>
</gene>
<dbReference type="InterPro" id="IPR001995">
    <property type="entry name" value="Peptidase_A2_cat"/>
</dbReference>
<dbReference type="InterPro" id="IPR021109">
    <property type="entry name" value="Peptidase_aspartic_dom_sf"/>
</dbReference>
<dbReference type="InterPro" id="IPR001969">
    <property type="entry name" value="Aspartic_peptidase_AS"/>
</dbReference>
<comment type="caution">
    <text evidence="3">The sequence shown here is derived from an EMBL/GenBank/DDBJ whole genome shotgun (WGS) entry which is preliminary data.</text>
</comment>
<organism evidence="3 4">
    <name type="scientific">bacterium (Candidatus Ratteibacteria) CG_4_9_14_3_um_filter_41_21</name>
    <dbReference type="NCBI Taxonomy" id="2014289"/>
    <lineage>
        <taxon>Bacteria</taxon>
        <taxon>Candidatus Ratteibacteria</taxon>
    </lineage>
</organism>
<evidence type="ECO:0000313" key="4">
    <source>
        <dbReference type="Proteomes" id="UP000229213"/>
    </source>
</evidence>
<proteinExistence type="predicted"/>
<evidence type="ECO:0000256" key="1">
    <source>
        <dbReference type="ARBA" id="ARBA00022801"/>
    </source>
</evidence>
<feature type="domain" description="Peptidase A2" evidence="2">
    <location>
        <begin position="41"/>
        <end position="115"/>
    </location>
</feature>
<keyword evidence="1" id="KW-0378">Hydrolase</keyword>
<evidence type="ECO:0000259" key="2">
    <source>
        <dbReference type="PROSITE" id="PS50175"/>
    </source>
</evidence>
<sequence length="133" mass="15080">MPRKKKNPFSYPYDQQNFNPPAPVMEVFLSVPSVQSVILKSPALLDSGADITVIPEQIVQQLQLRYVDEIMASGYDGIPKQTFIYSVKLIFNDLGDFIVRAIASNNDHVLVGRDILNKWSLLLEGKKRIFEVK</sequence>
<name>A0A2M7YEG8_9BACT</name>
<protein>
    <recommendedName>
        <fullName evidence="2">Peptidase A2 domain-containing protein</fullName>
    </recommendedName>
</protein>
<dbReference type="EMBL" id="PFWI01000240">
    <property type="protein sequence ID" value="PJA61384.1"/>
    <property type="molecule type" value="Genomic_DNA"/>
</dbReference>
<reference evidence="4" key="1">
    <citation type="submission" date="2017-09" db="EMBL/GenBank/DDBJ databases">
        <title>Depth-based differentiation of microbial function through sediment-hosted aquifers and enrichment of novel symbionts in the deep terrestrial subsurface.</title>
        <authorList>
            <person name="Probst A.J."/>
            <person name="Ladd B."/>
            <person name="Jarett J.K."/>
            <person name="Geller-Mcgrath D.E."/>
            <person name="Sieber C.M.K."/>
            <person name="Emerson J.B."/>
            <person name="Anantharaman K."/>
            <person name="Thomas B.C."/>
            <person name="Malmstrom R."/>
            <person name="Stieglmeier M."/>
            <person name="Klingl A."/>
            <person name="Woyke T."/>
            <person name="Ryan C.M."/>
            <person name="Banfield J.F."/>
        </authorList>
    </citation>
    <scope>NUCLEOTIDE SEQUENCE [LARGE SCALE GENOMIC DNA]</scope>
</reference>
<dbReference type="Proteomes" id="UP000229213">
    <property type="component" value="Unassembled WGS sequence"/>
</dbReference>
<dbReference type="PROSITE" id="PS00141">
    <property type="entry name" value="ASP_PROTEASE"/>
    <property type="match status" value="1"/>
</dbReference>
<dbReference type="GO" id="GO:0006508">
    <property type="term" value="P:proteolysis"/>
    <property type="evidence" value="ECO:0007669"/>
    <property type="project" value="InterPro"/>
</dbReference>
<dbReference type="PROSITE" id="PS50175">
    <property type="entry name" value="ASP_PROT_RETROV"/>
    <property type="match status" value="1"/>
</dbReference>
<dbReference type="SUPFAM" id="SSF50630">
    <property type="entry name" value="Acid proteases"/>
    <property type="match status" value="1"/>
</dbReference>
<dbReference type="GO" id="GO:0004190">
    <property type="term" value="F:aspartic-type endopeptidase activity"/>
    <property type="evidence" value="ECO:0007669"/>
    <property type="project" value="InterPro"/>
</dbReference>
<evidence type="ECO:0000313" key="3">
    <source>
        <dbReference type="EMBL" id="PJA61384.1"/>
    </source>
</evidence>
<dbReference type="InterPro" id="IPR018061">
    <property type="entry name" value="Retropepsins"/>
</dbReference>